<dbReference type="EMBL" id="KX898399">
    <property type="protein sequence ID" value="ARB11091.1"/>
    <property type="molecule type" value="Genomic_DNA"/>
</dbReference>
<proteinExistence type="predicted"/>
<gene>
    <name evidence="2" type="ORF">JG012_00023</name>
</gene>
<sequence length="43" mass="4620">MAWVYAIVFIVALVVSYAMMPKPETRPPAGLDEIQAPTAEVGS</sequence>
<feature type="region of interest" description="Disordered" evidence="1">
    <location>
        <begin position="24"/>
        <end position="43"/>
    </location>
</feature>
<name>A0A2H4GXZ8_9CAUD</name>
<accession>A0A2H4GXZ8</accession>
<evidence type="ECO:0000313" key="2">
    <source>
        <dbReference type="EMBL" id="ARB11091.1"/>
    </source>
</evidence>
<organism evidence="2 3">
    <name type="scientific">Pseudomonas phage JG012</name>
    <dbReference type="NCBI Taxonomy" id="1970799"/>
    <lineage>
        <taxon>Viruses</taxon>
        <taxon>Duplodnaviria</taxon>
        <taxon>Heunggongvirae</taxon>
        <taxon>Uroviricota</taxon>
        <taxon>Caudoviricetes</taxon>
        <taxon>Queuovirinae</taxon>
        <taxon>Nipunavirus</taxon>
        <taxon>Nipunavirus quinobequin</taxon>
        <taxon>Nipunavirus NP1</taxon>
    </lineage>
</organism>
<protein>
    <submittedName>
        <fullName evidence="2">Structural protein</fullName>
    </submittedName>
</protein>
<reference evidence="2 3" key="1">
    <citation type="submission" date="2016-09" db="EMBL/GenBank/DDBJ databases">
        <title>Characterization of the lytic Pseudomonas aeruginosa bacteriophage JG012 and the possible use for the detection of living P. aeruginosa.</title>
        <authorList>
            <person name="Uhlig C.M."/>
            <person name="Diekmann N."/>
            <person name="Peters S."/>
            <person name="Krause U."/>
            <person name="Garbe J."/>
            <person name="Bunk B."/>
            <person name="Rohde M."/>
            <person name="Schobert M."/>
            <person name="Jahn D."/>
        </authorList>
    </citation>
    <scope>NUCLEOTIDE SEQUENCE [LARGE SCALE GENOMIC DNA]</scope>
</reference>
<dbReference type="Proteomes" id="UP000241297">
    <property type="component" value="Segment"/>
</dbReference>
<evidence type="ECO:0000313" key="3">
    <source>
        <dbReference type="Proteomes" id="UP000241297"/>
    </source>
</evidence>
<evidence type="ECO:0000256" key="1">
    <source>
        <dbReference type="SAM" id="MobiDB-lite"/>
    </source>
</evidence>